<keyword evidence="1" id="KW-0732">Signal</keyword>
<evidence type="ECO:0008006" key="4">
    <source>
        <dbReference type="Google" id="ProtNLM"/>
    </source>
</evidence>
<protein>
    <recommendedName>
        <fullName evidence="4">Secreted protein</fullName>
    </recommendedName>
</protein>
<evidence type="ECO:0000313" key="2">
    <source>
        <dbReference type="EMBL" id="GFO34049.1"/>
    </source>
</evidence>
<dbReference type="EMBL" id="BLXT01006863">
    <property type="protein sequence ID" value="GFO34049.1"/>
    <property type="molecule type" value="Genomic_DNA"/>
</dbReference>
<dbReference type="Proteomes" id="UP000735302">
    <property type="component" value="Unassembled WGS sequence"/>
</dbReference>
<evidence type="ECO:0000313" key="3">
    <source>
        <dbReference type="Proteomes" id="UP000735302"/>
    </source>
</evidence>
<organism evidence="2 3">
    <name type="scientific">Plakobranchus ocellatus</name>
    <dbReference type="NCBI Taxonomy" id="259542"/>
    <lineage>
        <taxon>Eukaryota</taxon>
        <taxon>Metazoa</taxon>
        <taxon>Spiralia</taxon>
        <taxon>Lophotrochozoa</taxon>
        <taxon>Mollusca</taxon>
        <taxon>Gastropoda</taxon>
        <taxon>Heterobranchia</taxon>
        <taxon>Euthyneura</taxon>
        <taxon>Panpulmonata</taxon>
        <taxon>Sacoglossa</taxon>
        <taxon>Placobranchoidea</taxon>
        <taxon>Plakobranchidae</taxon>
        <taxon>Plakobranchus</taxon>
    </lineage>
</organism>
<keyword evidence="3" id="KW-1185">Reference proteome</keyword>
<dbReference type="AlphaFoldDB" id="A0AAV4CQA9"/>
<reference evidence="2 3" key="1">
    <citation type="journal article" date="2021" name="Elife">
        <title>Chloroplast acquisition without the gene transfer in kleptoplastic sea slugs, Plakobranchus ocellatus.</title>
        <authorList>
            <person name="Maeda T."/>
            <person name="Takahashi S."/>
            <person name="Yoshida T."/>
            <person name="Shimamura S."/>
            <person name="Takaki Y."/>
            <person name="Nagai Y."/>
            <person name="Toyoda A."/>
            <person name="Suzuki Y."/>
            <person name="Arimoto A."/>
            <person name="Ishii H."/>
            <person name="Satoh N."/>
            <person name="Nishiyama T."/>
            <person name="Hasebe M."/>
            <person name="Maruyama T."/>
            <person name="Minagawa J."/>
            <person name="Obokata J."/>
            <person name="Shigenobu S."/>
        </authorList>
    </citation>
    <scope>NUCLEOTIDE SEQUENCE [LARGE SCALE GENOMIC DNA]</scope>
</reference>
<comment type="caution">
    <text evidence="2">The sequence shown here is derived from an EMBL/GenBank/DDBJ whole genome shotgun (WGS) entry which is preliminary data.</text>
</comment>
<evidence type="ECO:0000256" key="1">
    <source>
        <dbReference type="SAM" id="SignalP"/>
    </source>
</evidence>
<proteinExistence type="predicted"/>
<sequence>MLYVLVLLTAYPSTLDSRYIHHHWTHDISITTGLTLYPSPLDSRYIHHHWTHDRSITTGVSEESRAPCISCCSVAHSTVCLQKSSVRRFFSQHTVSALRTIS</sequence>
<accession>A0AAV4CQA9</accession>
<name>A0AAV4CQA9_9GAST</name>
<feature type="chain" id="PRO_5043887256" description="Secreted protein" evidence="1">
    <location>
        <begin position="18"/>
        <end position="102"/>
    </location>
</feature>
<feature type="signal peptide" evidence="1">
    <location>
        <begin position="1"/>
        <end position="17"/>
    </location>
</feature>
<gene>
    <name evidence="2" type="ORF">PoB_006055400</name>
</gene>